<dbReference type="InterPro" id="IPR012338">
    <property type="entry name" value="Beta-lactam/transpept-like"/>
</dbReference>
<dbReference type="AlphaFoldDB" id="A0A511DQC0"/>
<dbReference type="Proteomes" id="UP000321685">
    <property type="component" value="Unassembled WGS sequence"/>
</dbReference>
<protein>
    <submittedName>
        <fullName evidence="6">Cell division protein FtsI</fullName>
    </submittedName>
</protein>
<keyword evidence="3" id="KW-0472">Membrane</keyword>
<organism evidence="6 7">
    <name type="scientific">Pseudonocardia sulfidoxydans NBRC 16205</name>
    <dbReference type="NCBI Taxonomy" id="1223511"/>
    <lineage>
        <taxon>Bacteria</taxon>
        <taxon>Bacillati</taxon>
        <taxon>Actinomycetota</taxon>
        <taxon>Actinomycetes</taxon>
        <taxon>Pseudonocardiales</taxon>
        <taxon>Pseudonocardiaceae</taxon>
        <taxon>Pseudonocardia</taxon>
    </lineage>
</organism>
<dbReference type="InterPro" id="IPR036138">
    <property type="entry name" value="PBP_dimer_sf"/>
</dbReference>
<dbReference type="GO" id="GO:0005886">
    <property type="term" value="C:plasma membrane"/>
    <property type="evidence" value="ECO:0007669"/>
    <property type="project" value="TreeGrafter"/>
</dbReference>
<dbReference type="GO" id="GO:0071555">
    <property type="term" value="P:cell wall organization"/>
    <property type="evidence" value="ECO:0007669"/>
    <property type="project" value="TreeGrafter"/>
</dbReference>
<evidence type="ECO:0000313" key="7">
    <source>
        <dbReference type="Proteomes" id="UP000321685"/>
    </source>
</evidence>
<evidence type="ECO:0000313" key="6">
    <source>
        <dbReference type="EMBL" id="GEL27032.1"/>
    </source>
</evidence>
<dbReference type="InterPro" id="IPR001460">
    <property type="entry name" value="PCN-bd_Tpept"/>
</dbReference>
<dbReference type="InterPro" id="IPR050515">
    <property type="entry name" value="Beta-lactam/transpept"/>
</dbReference>
<evidence type="ECO:0000256" key="2">
    <source>
        <dbReference type="ARBA" id="ARBA00007171"/>
    </source>
</evidence>
<evidence type="ECO:0000259" key="4">
    <source>
        <dbReference type="Pfam" id="PF00905"/>
    </source>
</evidence>
<dbReference type="Pfam" id="PF03717">
    <property type="entry name" value="PBP_dimer"/>
    <property type="match status" value="1"/>
</dbReference>
<keyword evidence="7" id="KW-1185">Reference proteome</keyword>
<dbReference type="Gene3D" id="3.30.450.330">
    <property type="match status" value="1"/>
</dbReference>
<dbReference type="GO" id="GO:0051301">
    <property type="term" value="P:cell division"/>
    <property type="evidence" value="ECO:0007669"/>
    <property type="project" value="UniProtKB-KW"/>
</dbReference>
<proteinExistence type="inferred from homology"/>
<dbReference type="PANTHER" id="PTHR30627">
    <property type="entry name" value="PEPTIDOGLYCAN D,D-TRANSPEPTIDASE"/>
    <property type="match status" value="1"/>
</dbReference>
<comment type="similarity">
    <text evidence="2">Belongs to the transpeptidase family.</text>
</comment>
<keyword evidence="6" id="KW-0132">Cell division</keyword>
<dbReference type="Pfam" id="PF00905">
    <property type="entry name" value="Transpeptidase"/>
    <property type="match status" value="1"/>
</dbReference>
<dbReference type="EMBL" id="BJVJ01000136">
    <property type="protein sequence ID" value="GEL27032.1"/>
    <property type="molecule type" value="Genomic_DNA"/>
</dbReference>
<gene>
    <name evidence="6" type="primary">ftsI</name>
    <name evidence="6" type="ORF">PSU4_59860</name>
</gene>
<comment type="caution">
    <text evidence="6">The sequence shown here is derived from an EMBL/GenBank/DDBJ whole genome shotgun (WGS) entry which is preliminary data.</text>
</comment>
<keyword evidence="6" id="KW-0131">Cell cycle</keyword>
<evidence type="ECO:0000256" key="1">
    <source>
        <dbReference type="ARBA" id="ARBA00004370"/>
    </source>
</evidence>
<dbReference type="PANTHER" id="PTHR30627:SF1">
    <property type="entry name" value="PEPTIDOGLYCAN D,D-TRANSPEPTIDASE FTSI"/>
    <property type="match status" value="1"/>
</dbReference>
<dbReference type="SUPFAM" id="SSF56601">
    <property type="entry name" value="beta-lactamase/transpeptidase-like"/>
    <property type="match status" value="1"/>
</dbReference>
<name>A0A511DQC0_9PSEU</name>
<comment type="subcellular location">
    <subcellularLocation>
        <location evidence="1">Membrane</location>
    </subcellularLocation>
</comment>
<dbReference type="InterPro" id="IPR005311">
    <property type="entry name" value="PBP_dimer"/>
</dbReference>
<evidence type="ECO:0000259" key="5">
    <source>
        <dbReference type="Pfam" id="PF03717"/>
    </source>
</evidence>
<dbReference type="SUPFAM" id="SSF56519">
    <property type="entry name" value="Penicillin binding protein dimerisation domain"/>
    <property type="match status" value="1"/>
</dbReference>
<dbReference type="Gene3D" id="3.40.710.10">
    <property type="entry name" value="DD-peptidase/beta-lactamase superfamily"/>
    <property type="match status" value="1"/>
</dbReference>
<sequence length="578" mass="59938">MKIGTLLLVALLTLSLLKLITVQTFQSGSLTASSEKQRLTRLALPAERGSILDRNGTPLAFSTEASALVTNPRLITTQKGARAAEYKQQMATAVAARTGGDPNALLALLNSDRGYVVLAQLADPGAARELREAFPEIAQEKRESRQYPGGSLAANVIGAASWNSGDQKLTGLVGLESSQDALLAGTDGYEVVDTAEGSSAIIPGSTRAQQDAVPGSDIQLTIDSDIQYTIQRQLQDYVAKTNAKGGSAVVLDVKTGEVLALANGTTFDPSNLAGADSASMGNAAVTSPFEPGSVNKIVTMAAALEYGVAKPDDVLDVPGSIKVADRTVNDAWKHGLDHYTLTGVLAKSSNVGTIMTAQKVGEDRFADMLARFGLGQKTGVGLPGESAGRVPPRDTWSGSTFGNLPIGQGLSMTVLQMAGMYQAVANDGVRIPPRIVASTVGPGGVRTVPPQPEPVRVVSPQTAQTLRGMLTAVTQNERGVQRGTGAAAGVDGYQVAGKTGTAQQVDPSCGCYARSTYWITFAGMLPAQDPRFVIGIMLDAPAGGASAAPLFHDMASFIAARQQIPVGPPAPFQTLVAP</sequence>
<accession>A0A511DQC0</accession>
<dbReference type="Gene3D" id="3.90.1310.10">
    <property type="entry name" value="Penicillin-binding protein 2a (Domain 2)"/>
    <property type="match status" value="1"/>
</dbReference>
<reference evidence="6 7" key="1">
    <citation type="submission" date="2019-07" db="EMBL/GenBank/DDBJ databases">
        <title>Whole genome shotgun sequence of Pseudonocardia sulfidoxydans NBRC 16205.</title>
        <authorList>
            <person name="Hosoyama A."/>
            <person name="Uohara A."/>
            <person name="Ohji S."/>
            <person name="Ichikawa N."/>
        </authorList>
    </citation>
    <scope>NUCLEOTIDE SEQUENCE [LARGE SCALE GENOMIC DNA]</scope>
    <source>
        <strain evidence="6 7">NBRC 16205</strain>
    </source>
</reference>
<evidence type="ECO:0000256" key="3">
    <source>
        <dbReference type="ARBA" id="ARBA00023136"/>
    </source>
</evidence>
<feature type="domain" description="Penicillin-binding protein dimerisation" evidence="5">
    <location>
        <begin position="44"/>
        <end position="195"/>
    </location>
</feature>
<feature type="domain" description="Penicillin-binding protein transpeptidase" evidence="4">
    <location>
        <begin position="246"/>
        <end position="554"/>
    </location>
</feature>
<dbReference type="GO" id="GO:0008658">
    <property type="term" value="F:penicillin binding"/>
    <property type="evidence" value="ECO:0007669"/>
    <property type="project" value="InterPro"/>
</dbReference>